<keyword evidence="4" id="KW-0648">Protein biosynthesis</keyword>
<dbReference type="Gene3D" id="6.10.140.1950">
    <property type="match status" value="1"/>
</dbReference>
<dbReference type="GO" id="GO:0005737">
    <property type="term" value="C:cytoplasm"/>
    <property type="evidence" value="ECO:0007669"/>
    <property type="project" value="UniProtKB-ARBA"/>
</dbReference>
<dbReference type="NCBIfam" id="TIGR00019">
    <property type="entry name" value="prfA"/>
    <property type="match status" value="1"/>
</dbReference>
<sequence length="345" mass="38816">MYEDIKQKFKDLGIKLSDPALMNDRSELTKISKAHSSLKPVYKLILDWEKVNSDLAGNREIIKTETDPELKKIAEDEIDGLQKKLATIEAAIKEELHPANPNDKKDAIIEIRGGTGGDESALFTADLFRMYSRFAEKHNFKIDILNSSVIGLGGYKEIIFEVKGVGAYGLLKYEAGTHRVQRVPETEKQGRIHTSTSTVVVLPKAEEVDLEIKMSDIRIDTFCSSGPGGQSVNTTYSAIRVLHIPTGMIVSCQDQKSQHQNKEKALQVLRSRLLAKVEEDRQARESIERKTQVGGGDRSDKIRTYNFPQDRITDHRIGESWHNISTIMEGDLDEIINALKQNLEK</sequence>
<evidence type="ECO:0000256" key="1">
    <source>
        <dbReference type="ARBA" id="ARBA00002986"/>
    </source>
</evidence>
<accession>A0A2M7VZP9</accession>
<feature type="domain" description="Peptide chain release factor" evidence="7">
    <location>
        <begin position="60"/>
        <end position="174"/>
    </location>
</feature>
<organism evidence="8 9">
    <name type="scientific">Candidatus Falkowbacteria bacterium CG_4_10_14_0_2_um_filter_41_15</name>
    <dbReference type="NCBI Taxonomy" id="1974554"/>
    <lineage>
        <taxon>Bacteria</taxon>
        <taxon>Candidatus Falkowiibacteriota</taxon>
    </lineage>
</organism>
<comment type="similarity">
    <text evidence="2">Belongs to the prokaryotic/mitochondrial release factor family.</text>
</comment>
<dbReference type="SMART" id="SM00937">
    <property type="entry name" value="PCRF"/>
    <property type="match status" value="1"/>
</dbReference>
<evidence type="ECO:0000256" key="4">
    <source>
        <dbReference type="ARBA" id="ARBA00022917"/>
    </source>
</evidence>
<proteinExistence type="inferred from homology"/>
<protein>
    <recommendedName>
        <fullName evidence="5">Peptide chain release factor 1</fullName>
    </recommendedName>
</protein>
<comment type="caution">
    <text evidence="8">The sequence shown here is derived from an EMBL/GenBank/DDBJ whole genome shotgun (WGS) entry which is preliminary data.</text>
</comment>
<feature type="region of interest" description="Disordered" evidence="6">
    <location>
        <begin position="282"/>
        <end position="302"/>
    </location>
</feature>
<dbReference type="Pfam" id="PF00472">
    <property type="entry name" value="RF-1"/>
    <property type="match status" value="1"/>
</dbReference>
<evidence type="ECO:0000256" key="3">
    <source>
        <dbReference type="ARBA" id="ARBA00022481"/>
    </source>
</evidence>
<dbReference type="InterPro" id="IPR000352">
    <property type="entry name" value="Pep_chain_release_fac_I"/>
</dbReference>
<evidence type="ECO:0000313" key="8">
    <source>
        <dbReference type="EMBL" id="PJA10097.1"/>
    </source>
</evidence>
<dbReference type="NCBIfam" id="NF001859">
    <property type="entry name" value="PRK00591.1"/>
    <property type="match status" value="1"/>
</dbReference>
<evidence type="ECO:0000313" key="9">
    <source>
        <dbReference type="Proteomes" id="UP000228743"/>
    </source>
</evidence>
<dbReference type="InterPro" id="IPR005139">
    <property type="entry name" value="PCRF"/>
</dbReference>
<gene>
    <name evidence="8" type="ORF">COX68_01335</name>
</gene>
<dbReference type="PANTHER" id="PTHR43804">
    <property type="entry name" value="LD18447P"/>
    <property type="match status" value="1"/>
</dbReference>
<keyword evidence="3" id="KW-0488">Methylation</keyword>
<dbReference type="InterPro" id="IPR004373">
    <property type="entry name" value="RF-1"/>
</dbReference>
<dbReference type="InterPro" id="IPR050057">
    <property type="entry name" value="Prokaryotic/Mito_RF"/>
</dbReference>
<dbReference type="PANTHER" id="PTHR43804:SF7">
    <property type="entry name" value="LD18447P"/>
    <property type="match status" value="1"/>
</dbReference>
<name>A0A2M7VZP9_9BACT</name>
<comment type="function">
    <text evidence="1">Peptide chain release factor 1 directs the termination of translation in response to the peptide chain termination codons UAG and UAA.</text>
</comment>
<dbReference type="GO" id="GO:0016149">
    <property type="term" value="F:translation release factor activity, codon specific"/>
    <property type="evidence" value="ECO:0007669"/>
    <property type="project" value="InterPro"/>
</dbReference>
<dbReference type="AlphaFoldDB" id="A0A2M7VZP9"/>
<dbReference type="Gene3D" id="3.30.160.20">
    <property type="match status" value="1"/>
</dbReference>
<dbReference type="FunFam" id="3.30.160.20:FF:000004">
    <property type="entry name" value="Peptide chain release factor 1"/>
    <property type="match status" value="1"/>
</dbReference>
<evidence type="ECO:0000256" key="6">
    <source>
        <dbReference type="SAM" id="MobiDB-lite"/>
    </source>
</evidence>
<dbReference type="SUPFAM" id="SSF75620">
    <property type="entry name" value="Release factor"/>
    <property type="match status" value="1"/>
</dbReference>
<dbReference type="Gene3D" id="3.30.70.1660">
    <property type="match status" value="1"/>
</dbReference>
<dbReference type="Pfam" id="PF03462">
    <property type="entry name" value="PCRF"/>
    <property type="match status" value="1"/>
</dbReference>
<reference evidence="9" key="1">
    <citation type="submission" date="2017-09" db="EMBL/GenBank/DDBJ databases">
        <title>Depth-based differentiation of microbial function through sediment-hosted aquifers and enrichment of novel symbionts in the deep terrestrial subsurface.</title>
        <authorList>
            <person name="Probst A.J."/>
            <person name="Ladd B."/>
            <person name="Jarett J.K."/>
            <person name="Geller-Mcgrath D.E."/>
            <person name="Sieber C.M.K."/>
            <person name="Emerson J.B."/>
            <person name="Anantharaman K."/>
            <person name="Thomas B.C."/>
            <person name="Malmstrom R."/>
            <person name="Stieglmeier M."/>
            <person name="Klingl A."/>
            <person name="Woyke T."/>
            <person name="Ryan C.M."/>
            <person name="Banfield J.F."/>
        </authorList>
    </citation>
    <scope>NUCLEOTIDE SEQUENCE [LARGE SCALE GENOMIC DNA]</scope>
</reference>
<dbReference type="InterPro" id="IPR045853">
    <property type="entry name" value="Pep_chain_release_fac_I_sf"/>
</dbReference>
<evidence type="ECO:0000256" key="5">
    <source>
        <dbReference type="NCBIfam" id="TIGR00019"/>
    </source>
</evidence>
<dbReference type="EMBL" id="PFPX01000032">
    <property type="protein sequence ID" value="PJA10097.1"/>
    <property type="molecule type" value="Genomic_DNA"/>
</dbReference>
<dbReference type="FunFam" id="3.30.70.1660:FF:000002">
    <property type="entry name" value="Peptide chain release factor 1"/>
    <property type="match status" value="1"/>
</dbReference>
<dbReference type="Proteomes" id="UP000228743">
    <property type="component" value="Unassembled WGS sequence"/>
</dbReference>
<evidence type="ECO:0000259" key="7">
    <source>
        <dbReference type="SMART" id="SM00937"/>
    </source>
</evidence>
<evidence type="ECO:0000256" key="2">
    <source>
        <dbReference type="ARBA" id="ARBA00010835"/>
    </source>
</evidence>